<dbReference type="InterPro" id="IPR009053">
    <property type="entry name" value="Prefoldin"/>
</dbReference>
<feature type="compositionally biased region" description="Basic and acidic residues" evidence="2">
    <location>
        <begin position="657"/>
        <end position="686"/>
    </location>
</feature>
<dbReference type="GO" id="GO:1990115">
    <property type="term" value="P:RNA polymerase III assembly"/>
    <property type="evidence" value="ECO:0007669"/>
    <property type="project" value="TreeGrafter"/>
</dbReference>
<keyword evidence="4" id="KW-1185">Reference proteome</keyword>
<dbReference type="GO" id="GO:1990114">
    <property type="term" value="P:RNA polymerase II core complex assembly"/>
    <property type="evidence" value="ECO:0007669"/>
    <property type="project" value="TreeGrafter"/>
</dbReference>
<evidence type="ECO:0000256" key="1">
    <source>
        <dbReference type="ARBA" id="ARBA00010048"/>
    </source>
</evidence>
<name>G3B3Z0_CANTC</name>
<dbReference type="EMBL" id="GL996521">
    <property type="protein sequence ID" value="EGV63895.1"/>
    <property type="molecule type" value="Genomic_DNA"/>
</dbReference>
<evidence type="ECO:0000313" key="4">
    <source>
        <dbReference type="Proteomes" id="UP000000707"/>
    </source>
</evidence>
<dbReference type="eggNOG" id="ENOG502QVS0">
    <property type="taxonomic scope" value="Eukaryota"/>
</dbReference>
<feature type="region of interest" description="Disordered" evidence="2">
    <location>
        <begin position="334"/>
        <end position="368"/>
    </location>
</feature>
<feature type="region of interest" description="Disordered" evidence="2">
    <location>
        <begin position="657"/>
        <end position="690"/>
    </location>
</feature>
<evidence type="ECO:0000256" key="2">
    <source>
        <dbReference type="SAM" id="MobiDB-lite"/>
    </source>
</evidence>
<dbReference type="SUPFAM" id="SSF46579">
    <property type="entry name" value="Prefoldin"/>
    <property type="match status" value="1"/>
</dbReference>
<accession>G3B3Z0</accession>
<dbReference type="STRING" id="590646.G3B3Z0"/>
<dbReference type="InterPro" id="IPR004127">
    <property type="entry name" value="Prefoldin_subunit_alpha"/>
</dbReference>
<dbReference type="PANTHER" id="PTHR12674:SF2">
    <property type="entry name" value="PREFOLDIN SUBUNIT 5"/>
    <property type="match status" value="1"/>
</dbReference>
<feature type="region of interest" description="Disordered" evidence="2">
    <location>
        <begin position="445"/>
        <end position="469"/>
    </location>
</feature>
<proteinExistence type="inferred from homology"/>
<comment type="similarity">
    <text evidence="1">Belongs to the prefoldin subunit alpha family.</text>
</comment>
<reference evidence="3 4" key="1">
    <citation type="journal article" date="2011" name="Proc. Natl. Acad. Sci. U.S.A.">
        <title>Comparative genomics of xylose-fermenting fungi for enhanced biofuel production.</title>
        <authorList>
            <person name="Wohlbach D.J."/>
            <person name="Kuo A."/>
            <person name="Sato T.K."/>
            <person name="Potts K.M."/>
            <person name="Salamov A.A."/>
            <person name="LaButti K.M."/>
            <person name="Sun H."/>
            <person name="Clum A."/>
            <person name="Pangilinan J.L."/>
            <person name="Lindquist E.A."/>
            <person name="Lucas S."/>
            <person name="Lapidus A."/>
            <person name="Jin M."/>
            <person name="Gunawan C."/>
            <person name="Balan V."/>
            <person name="Dale B.E."/>
            <person name="Jeffries T.W."/>
            <person name="Zinkel R."/>
            <person name="Barry K.W."/>
            <person name="Grigoriev I.V."/>
            <person name="Gasch A.P."/>
        </authorList>
    </citation>
    <scope>NUCLEOTIDE SEQUENCE [LARGE SCALE GENOMIC DNA]</scope>
    <source>
        <strain evidence="4">ATCC 10573 / BCRC 21748 / CBS 615 / JCM 9827 / NBRC 10315 / NRRL Y-1498 / VKM Y-70</strain>
    </source>
</reference>
<protein>
    <recommendedName>
        <fullName evidence="5">DUF3835 domain-containing protein</fullName>
    </recommendedName>
</protein>
<dbReference type="GO" id="GO:0051082">
    <property type="term" value="F:unfolded protein binding"/>
    <property type="evidence" value="ECO:0007669"/>
    <property type="project" value="InterPro"/>
</dbReference>
<dbReference type="HOGENOM" id="CLU_021988_1_0_1"/>
<dbReference type="GO" id="GO:1990113">
    <property type="term" value="P:RNA polymerase I assembly"/>
    <property type="evidence" value="ECO:0007669"/>
    <property type="project" value="TreeGrafter"/>
</dbReference>
<dbReference type="InterPro" id="IPR011599">
    <property type="entry name" value="PFD_alpha_archaea"/>
</dbReference>
<dbReference type="Proteomes" id="UP000000707">
    <property type="component" value="Unassembled WGS sequence"/>
</dbReference>
<sequence>MADFIDVGYLKSQRNILISQIDLYKELKIDINKNPSENGKVMVLIGDGYFTEKTVSEADEFLDRRIHSLSDIVDRFNMSIKHESNESEKLKSSFVRDDYDNAVREMKSEEKLNEEGLPFMDIVEEMDDNGNIIGVTVNNKKHKDYTIMSLDHDNYSNSASKNIEEESKTLQSTIPGLEDEEFVDIQEELDEYGNVIGVKLGKVDEFEPFEDKPDNDNDDGGQIKELLEDLEVYGTPNGQSNTPKTNNLDISHVLDKIDELDLSGEDKFRLKSIVLDKEKAIDEPKISQVESYREDEEDEEEPQNFEEKLPQDHIIINKKDLLELEVLADDFNEGYEEEEEEEGLDDDYDFEFEEDGYDENEDDDDLDDEYESSFFGHSKANDMLWGQINKLRESKVKEKIPAKSNIVLEKSGAKQVKKSVTFNEELDIFEIERIKKEDYEQPKPISRFKQLKERHNETSNKAKPNNAEGSVSDIVERPVGDIVERPVGDIVERSVSDIMERPVGDIVERPVSDIMERPVGDIVERSRDNMELPNYTVTDNSNELARDIKSRQPRVSRFKKDKESVKIENPKSTKELVHNLTSTNIQVTDIVEQPMNEIFETSADVSVQNESERELLRMIQEYSQENDEIEGPVITNLSDIQKLNEMHDRLDVDSYEIPHDHDHEHDHDSHSPERVSNDIPITEKDTNTTGDLIEVMENDQVDFEVRSEYFRFKDQLKAKSSSDREIEPLVKQSRFKQRLHQ</sequence>
<gene>
    <name evidence="3" type="ORF">CANTEDRAFT_134475</name>
</gene>
<organism evidence="4">
    <name type="scientific">Candida tenuis (strain ATCC 10573 / BCRC 21748 / CBS 615 / JCM 9827 / NBRC 10315 / NRRL Y-1498 / VKM Y-70)</name>
    <name type="common">Yeast</name>
    <name type="synonym">Yamadazyma tenuis</name>
    <dbReference type="NCBI Taxonomy" id="590646"/>
    <lineage>
        <taxon>Eukaryota</taxon>
        <taxon>Fungi</taxon>
        <taxon>Dikarya</taxon>
        <taxon>Ascomycota</taxon>
        <taxon>Saccharomycotina</taxon>
        <taxon>Pichiomycetes</taxon>
        <taxon>Debaryomycetaceae</taxon>
        <taxon>Yamadazyma</taxon>
    </lineage>
</organism>
<dbReference type="OrthoDB" id="21413at2759"/>
<dbReference type="Pfam" id="PF02996">
    <property type="entry name" value="Prefoldin"/>
    <property type="match status" value="1"/>
</dbReference>
<dbReference type="GeneID" id="18249795"/>
<feature type="compositionally biased region" description="Acidic residues" evidence="2">
    <location>
        <begin position="293"/>
        <end position="304"/>
    </location>
</feature>
<dbReference type="Gene3D" id="1.10.287.370">
    <property type="match status" value="1"/>
</dbReference>
<dbReference type="AlphaFoldDB" id="G3B3Z0"/>
<evidence type="ECO:0008006" key="5">
    <source>
        <dbReference type="Google" id="ProtNLM"/>
    </source>
</evidence>
<dbReference type="GO" id="GO:0006457">
    <property type="term" value="P:protein folding"/>
    <property type="evidence" value="ECO:0007669"/>
    <property type="project" value="InterPro"/>
</dbReference>
<dbReference type="GO" id="GO:0016272">
    <property type="term" value="C:prefoldin complex"/>
    <property type="evidence" value="ECO:0007669"/>
    <property type="project" value="InterPro"/>
</dbReference>
<feature type="region of interest" description="Disordered" evidence="2">
    <location>
        <begin position="286"/>
        <end position="309"/>
    </location>
</feature>
<dbReference type="GO" id="GO:0005737">
    <property type="term" value="C:cytoplasm"/>
    <property type="evidence" value="ECO:0007669"/>
    <property type="project" value="TreeGrafter"/>
</dbReference>
<dbReference type="KEGG" id="cten:18249795"/>
<evidence type="ECO:0000313" key="3">
    <source>
        <dbReference type="EMBL" id="EGV63895.1"/>
    </source>
</evidence>
<feature type="compositionally biased region" description="Basic and acidic residues" evidence="2">
    <location>
        <begin position="450"/>
        <end position="460"/>
    </location>
</feature>
<dbReference type="PANTHER" id="PTHR12674">
    <property type="entry name" value="PREFOLDIN SUBUNIT 5"/>
    <property type="match status" value="1"/>
</dbReference>